<dbReference type="Proteomes" id="UP000016943">
    <property type="component" value="Chromosome"/>
</dbReference>
<protein>
    <recommendedName>
        <fullName evidence="4">Exonuclease domain-containing protein</fullName>
    </recommendedName>
</protein>
<dbReference type="STRING" id="1348662.CARG_00480"/>
<proteinExistence type="predicted"/>
<dbReference type="eggNOG" id="COG0847">
    <property type="taxonomic scope" value="Bacteria"/>
</dbReference>
<dbReference type="GO" id="GO:0003676">
    <property type="term" value="F:nucleic acid binding"/>
    <property type="evidence" value="ECO:0007669"/>
    <property type="project" value="InterPro"/>
</dbReference>
<feature type="compositionally biased region" description="Basic and acidic residues" evidence="1">
    <location>
        <begin position="22"/>
        <end position="38"/>
    </location>
</feature>
<feature type="region of interest" description="Disordered" evidence="1">
    <location>
        <begin position="21"/>
        <end position="40"/>
    </location>
</feature>
<dbReference type="PATRIC" id="fig|1348662.3.peg.89"/>
<dbReference type="EMBL" id="CP006365">
    <property type="protein sequence ID" value="AGU14297.1"/>
    <property type="molecule type" value="Genomic_DNA"/>
</dbReference>
<accession>U3GXY8</accession>
<feature type="region of interest" description="Disordered" evidence="1">
    <location>
        <begin position="147"/>
        <end position="167"/>
    </location>
</feature>
<dbReference type="InterPro" id="IPR012337">
    <property type="entry name" value="RNaseH-like_sf"/>
</dbReference>
<dbReference type="HOGENOM" id="CLU_029910_0_0_11"/>
<dbReference type="InterPro" id="IPR036397">
    <property type="entry name" value="RNaseH_sf"/>
</dbReference>
<sequence length="365" mass="40816">MPEPGSYPQYTQYVQQLQESATYRRKDVTPPRFDRPAPPEEAPYAVVSIQSSGIHPSTSRLVSLDIQTRTEAGDVVNEFHCVFDPGTDIGPKHLHGLTKDDIAQAPRYSSLTRTIGRFLDGRTVIMHNAPRTWGFIVSETRAVMRLERRHSKGSKGRGRKGQQRRNFTRLPRPTRIVDTLSTLRRQGVYLEDTRIRGCARTLGFDVDPAASISRAMMPEAAVSRESTELVWEMFNKLRKGELAERTPKEIQGDRFGLQRSIVRIDAANAPRPFINPGVLRDQLVQGMEIVVSPQIEMDPNVIIEAVARTGLAYSEKLTRQTSAVVCNQRDNLTGKAMHGDRKGIPLVSDAEFMSLVEDVAPGTTL</sequence>
<dbReference type="AlphaFoldDB" id="U3GXY8"/>
<dbReference type="Gene3D" id="3.30.420.10">
    <property type="entry name" value="Ribonuclease H-like superfamily/Ribonuclease H"/>
    <property type="match status" value="1"/>
</dbReference>
<evidence type="ECO:0000256" key="1">
    <source>
        <dbReference type="SAM" id="MobiDB-lite"/>
    </source>
</evidence>
<organism evidence="2 3">
    <name type="scientific">Corynebacterium argentoratense DSM 44202</name>
    <dbReference type="NCBI Taxonomy" id="1348662"/>
    <lineage>
        <taxon>Bacteria</taxon>
        <taxon>Bacillati</taxon>
        <taxon>Actinomycetota</taxon>
        <taxon>Actinomycetes</taxon>
        <taxon>Mycobacteriales</taxon>
        <taxon>Corynebacteriaceae</taxon>
        <taxon>Corynebacterium</taxon>
    </lineage>
</organism>
<gene>
    <name evidence="2" type="ORF">CARG_00480</name>
</gene>
<evidence type="ECO:0000313" key="2">
    <source>
        <dbReference type="EMBL" id="AGU14297.1"/>
    </source>
</evidence>
<evidence type="ECO:0008006" key="4">
    <source>
        <dbReference type="Google" id="ProtNLM"/>
    </source>
</evidence>
<name>U3GXY8_9CORY</name>
<dbReference type="SUPFAM" id="SSF53098">
    <property type="entry name" value="Ribonuclease H-like"/>
    <property type="match status" value="1"/>
</dbReference>
<dbReference type="Gene3D" id="3.40.50.10190">
    <property type="entry name" value="BRCT domain"/>
    <property type="match status" value="1"/>
</dbReference>
<dbReference type="InterPro" id="IPR036420">
    <property type="entry name" value="BRCT_dom_sf"/>
</dbReference>
<evidence type="ECO:0000313" key="3">
    <source>
        <dbReference type="Proteomes" id="UP000016943"/>
    </source>
</evidence>
<keyword evidence="3" id="KW-1185">Reference proteome</keyword>
<reference evidence="2 3" key="1">
    <citation type="journal article" date="2013" name="Genome Announc.">
        <title>Whole-Genome Sequence of the Clinical Strain Corynebacterium argentoratense DSM 44202, Isolated from a Human Throat Specimen.</title>
        <authorList>
            <person name="Bomholt C."/>
            <person name="Glaub A."/>
            <person name="Gravermann K."/>
            <person name="Albersmeier A."/>
            <person name="Brinkrolf K."/>
            <person name="Ruckert C."/>
            <person name="Tauch A."/>
        </authorList>
    </citation>
    <scope>NUCLEOTIDE SEQUENCE [LARGE SCALE GENOMIC DNA]</scope>
    <source>
        <strain evidence="2">DSM 44202</strain>
    </source>
</reference>
<dbReference type="KEGG" id="caz:CARG_00480"/>